<evidence type="ECO:0000256" key="1">
    <source>
        <dbReference type="SAM" id="Coils"/>
    </source>
</evidence>
<protein>
    <submittedName>
        <fullName evidence="2">Uncharacterized protein</fullName>
    </submittedName>
</protein>
<evidence type="ECO:0000313" key="3">
    <source>
        <dbReference type="Proteomes" id="UP000230233"/>
    </source>
</evidence>
<feature type="coiled-coil region" evidence="1">
    <location>
        <begin position="66"/>
        <end position="100"/>
    </location>
</feature>
<proteinExistence type="predicted"/>
<dbReference type="AlphaFoldDB" id="A0A2G5V8W3"/>
<accession>A0A2G5V8W3</accession>
<reference evidence="3" key="1">
    <citation type="submission" date="2017-10" db="EMBL/GenBank/DDBJ databases">
        <title>Rapid genome shrinkage in a self-fertile nematode reveals novel sperm competition proteins.</title>
        <authorList>
            <person name="Yin D."/>
            <person name="Schwarz E.M."/>
            <person name="Thomas C.G."/>
            <person name="Felde R.L."/>
            <person name="Korf I.F."/>
            <person name="Cutter A.D."/>
            <person name="Schartner C.M."/>
            <person name="Ralston E.J."/>
            <person name="Meyer B.J."/>
            <person name="Haag E.S."/>
        </authorList>
    </citation>
    <scope>NUCLEOTIDE SEQUENCE [LARGE SCALE GENOMIC DNA]</scope>
    <source>
        <strain evidence="3">JU1422</strain>
    </source>
</reference>
<keyword evidence="3" id="KW-1185">Reference proteome</keyword>
<comment type="caution">
    <text evidence="2">The sequence shown here is derived from an EMBL/GenBank/DDBJ whole genome shotgun (WGS) entry which is preliminary data.</text>
</comment>
<name>A0A2G5V8W3_9PELO</name>
<dbReference type="EMBL" id="PDUG01000002">
    <property type="protein sequence ID" value="PIC48244.1"/>
    <property type="molecule type" value="Genomic_DNA"/>
</dbReference>
<evidence type="ECO:0000313" key="2">
    <source>
        <dbReference type="EMBL" id="PIC48244.1"/>
    </source>
</evidence>
<sequence>MDLRHEQVAQQENGRIEGRIPEEAAEVATLKETVLQLEEDNKTQRFELAVARNHLMQWENSYYALYNLLERTTQEAQQEVLNLERRLAEMYNELAALRMERTGH</sequence>
<gene>
    <name evidence="2" type="primary">Cnig_chr_II.g7296</name>
    <name evidence="2" type="ORF">B9Z55_007296</name>
</gene>
<dbReference type="Proteomes" id="UP000230233">
    <property type="component" value="Chromosome II"/>
</dbReference>
<keyword evidence="1" id="KW-0175">Coiled coil</keyword>
<organism evidence="2 3">
    <name type="scientific">Caenorhabditis nigoni</name>
    <dbReference type="NCBI Taxonomy" id="1611254"/>
    <lineage>
        <taxon>Eukaryota</taxon>
        <taxon>Metazoa</taxon>
        <taxon>Ecdysozoa</taxon>
        <taxon>Nematoda</taxon>
        <taxon>Chromadorea</taxon>
        <taxon>Rhabditida</taxon>
        <taxon>Rhabditina</taxon>
        <taxon>Rhabditomorpha</taxon>
        <taxon>Rhabditoidea</taxon>
        <taxon>Rhabditidae</taxon>
        <taxon>Peloderinae</taxon>
        <taxon>Caenorhabditis</taxon>
    </lineage>
</organism>